<name>A0ABW4WCY8_9HYPH</name>
<dbReference type="PROSITE" id="PS51257">
    <property type="entry name" value="PROKAR_LIPOPROTEIN"/>
    <property type="match status" value="1"/>
</dbReference>
<evidence type="ECO:0008006" key="3">
    <source>
        <dbReference type="Google" id="ProtNLM"/>
    </source>
</evidence>
<proteinExistence type="predicted"/>
<gene>
    <name evidence="1" type="ORF">ACFSQT_09195</name>
</gene>
<dbReference type="EMBL" id="JBHUGY010000016">
    <property type="protein sequence ID" value="MFD2053262.1"/>
    <property type="molecule type" value="Genomic_DNA"/>
</dbReference>
<protein>
    <recommendedName>
        <fullName evidence="3">Lipoprotein</fullName>
    </recommendedName>
</protein>
<sequence>MAALLVRSTRVLLMSAILCALIGCATRGEYAFHPLALAASDASQVDMLVATTRKQSENLGQLYTGGRGAAISLNRIVVSIPPDRNPTIGKVQWPLFIKPDPEKDFAVRGKLRSRSAGEEFSPSSSPTFRLLDSTMDGKAAIFL</sequence>
<dbReference type="Proteomes" id="UP001597349">
    <property type="component" value="Unassembled WGS sequence"/>
</dbReference>
<evidence type="ECO:0000313" key="1">
    <source>
        <dbReference type="EMBL" id="MFD2053262.1"/>
    </source>
</evidence>
<accession>A0ABW4WCY8</accession>
<keyword evidence="2" id="KW-1185">Reference proteome</keyword>
<dbReference type="RefSeq" id="WP_379018056.1">
    <property type="nucleotide sequence ID" value="NZ_JBHUGY010000016.1"/>
</dbReference>
<reference evidence="2" key="1">
    <citation type="journal article" date="2019" name="Int. J. Syst. Evol. Microbiol.">
        <title>The Global Catalogue of Microorganisms (GCM) 10K type strain sequencing project: providing services to taxonomists for standard genome sequencing and annotation.</title>
        <authorList>
            <consortium name="The Broad Institute Genomics Platform"/>
            <consortium name="The Broad Institute Genome Sequencing Center for Infectious Disease"/>
            <person name="Wu L."/>
            <person name="Ma J."/>
        </authorList>
    </citation>
    <scope>NUCLEOTIDE SEQUENCE [LARGE SCALE GENOMIC DNA]</scope>
    <source>
        <strain evidence="2">CGMCC 1.16226</strain>
    </source>
</reference>
<organism evidence="1 2">
    <name type="scientific">Mesorhizobium calcicola</name>
    <dbReference type="NCBI Taxonomy" id="1300310"/>
    <lineage>
        <taxon>Bacteria</taxon>
        <taxon>Pseudomonadati</taxon>
        <taxon>Pseudomonadota</taxon>
        <taxon>Alphaproteobacteria</taxon>
        <taxon>Hyphomicrobiales</taxon>
        <taxon>Phyllobacteriaceae</taxon>
        <taxon>Mesorhizobium</taxon>
    </lineage>
</organism>
<comment type="caution">
    <text evidence="1">The sequence shown here is derived from an EMBL/GenBank/DDBJ whole genome shotgun (WGS) entry which is preliminary data.</text>
</comment>
<evidence type="ECO:0000313" key="2">
    <source>
        <dbReference type="Proteomes" id="UP001597349"/>
    </source>
</evidence>